<comment type="subcellular location">
    <subcellularLocation>
        <location evidence="1">Endomembrane system</location>
        <topology evidence="1">Multi-pass membrane protein</topology>
    </subcellularLocation>
    <subcellularLocation>
        <location evidence="5">Membrane</location>
        <topology evidence="5">Multi-pass membrane protein</topology>
    </subcellularLocation>
</comment>
<gene>
    <name evidence="9" type="primary">nuoL</name>
    <name evidence="9" type="ORF">H3N35_08010</name>
</gene>
<organism evidence="9 10">
    <name type="scientific">Thalassomonas haliotis</name>
    <dbReference type="NCBI Taxonomy" id="485448"/>
    <lineage>
        <taxon>Bacteria</taxon>
        <taxon>Pseudomonadati</taxon>
        <taxon>Pseudomonadota</taxon>
        <taxon>Gammaproteobacteria</taxon>
        <taxon>Alteromonadales</taxon>
        <taxon>Colwelliaceae</taxon>
        <taxon>Thalassomonas</taxon>
    </lineage>
</organism>
<feature type="transmembrane region" description="Helical" evidence="6">
    <location>
        <begin position="307"/>
        <end position="329"/>
    </location>
</feature>
<evidence type="ECO:0000313" key="10">
    <source>
        <dbReference type="Proteomes" id="UP001215231"/>
    </source>
</evidence>
<accession>A0ABY7VI10</accession>
<feature type="transmembrane region" description="Helical" evidence="6">
    <location>
        <begin position="279"/>
        <end position="300"/>
    </location>
</feature>
<evidence type="ECO:0000259" key="7">
    <source>
        <dbReference type="Pfam" id="PF00361"/>
    </source>
</evidence>
<feature type="transmembrane region" description="Helical" evidence="6">
    <location>
        <begin position="459"/>
        <end position="479"/>
    </location>
</feature>
<evidence type="ECO:0000256" key="4">
    <source>
        <dbReference type="ARBA" id="ARBA00023136"/>
    </source>
</evidence>
<dbReference type="PANTHER" id="PTHR42829">
    <property type="entry name" value="NADH-UBIQUINONE OXIDOREDUCTASE CHAIN 5"/>
    <property type="match status" value="1"/>
</dbReference>
<feature type="transmembrane region" description="Helical" evidence="6">
    <location>
        <begin position="247"/>
        <end position="267"/>
    </location>
</feature>
<dbReference type="InterPro" id="IPR001750">
    <property type="entry name" value="ND/Mrp_TM"/>
</dbReference>
<protein>
    <submittedName>
        <fullName evidence="9">NADH-quinone oxidoreductase subunit L</fullName>
    </submittedName>
</protein>
<evidence type="ECO:0000259" key="8">
    <source>
        <dbReference type="Pfam" id="PF00662"/>
    </source>
</evidence>
<keyword evidence="10" id="KW-1185">Reference proteome</keyword>
<reference evidence="9 10" key="1">
    <citation type="journal article" date="2022" name="Mar. Drugs">
        <title>Bioassay-Guided Fractionation Leads to the Detection of Cholic Acid Generated by the Rare Thalassomonas sp.</title>
        <authorList>
            <person name="Pheiffer F."/>
            <person name="Schneider Y.K."/>
            <person name="Hansen E.H."/>
            <person name="Andersen J.H."/>
            <person name="Isaksson J."/>
            <person name="Busche T."/>
            <person name="R C."/>
            <person name="Kalinowski J."/>
            <person name="Zyl L.V."/>
            <person name="Trindade M."/>
        </authorList>
    </citation>
    <scope>NUCLEOTIDE SEQUENCE [LARGE SCALE GENOMIC DNA]</scope>
    <source>
        <strain evidence="9 10">A5K-61T</strain>
    </source>
</reference>
<feature type="transmembrane region" description="Helical" evidence="6">
    <location>
        <begin position="216"/>
        <end position="235"/>
    </location>
</feature>
<dbReference type="Gene3D" id="1.20.5.2700">
    <property type="match status" value="1"/>
</dbReference>
<dbReference type="RefSeq" id="WP_274053727.1">
    <property type="nucleotide sequence ID" value="NZ_CP059693.1"/>
</dbReference>
<sequence>MSLLAWIPFYPLVSFLFLIILGKRLSWRLASALSIGAIALSAISSALMINQLSAADSGIISVKLWSWFSLGSAEVNFSFYLDSLSAVMISVVSGVGLLIHAYAAAYMKNDENFSRFMAYMNLFIVAMLILVLADNLVLLYLGWEGVGLCSFLLIGFWYQEKENVLAARKAFIVTRVGDTAMAIGLFLLFKSLGELNIAAVNESAGALWQIGDELPYWIALLLLGGAVGKSAQLPLQTWLPDAMAGPTPVSALIHAATMVTAGVYLIARMQGVFLLSPEVMSYVARVGALTLLLAGFAALAQTDIKRVLAYSTMSQIGYMMLALGAGAWSAGVFHLMTHAFFKALLFLTAGSVILALHHQQNLLKMGGLLKKLPVESGLFIVGLLCLMALPGTSGFFSKEAIIAALWSSPTAGPILWWGAILGALLTSIYSCRLFFLGFLGASREHNKVHDLHHDQPSVLLRWPLFLLALLSLFGGLISLDFSGVFSSALSLDMAADEPAWLHPLAIATPFIGIAFSWCFFKNYRDNKGAALEVKDTAFNRFCGDGLGFDWLYRYLLVRPYCLLANINRRDIVDQLIMLNGWYVRLWHDALSASQNGSLRWYAAGIGLAIVFLAGVITL</sequence>
<evidence type="ECO:0000256" key="5">
    <source>
        <dbReference type="RuleBase" id="RU000320"/>
    </source>
</evidence>
<feature type="transmembrane region" description="Helical" evidence="6">
    <location>
        <begin position="416"/>
        <end position="439"/>
    </location>
</feature>
<dbReference type="PRINTS" id="PR01435">
    <property type="entry name" value="NPOXDRDTASE5"/>
</dbReference>
<keyword evidence="3 6" id="KW-1133">Transmembrane helix</keyword>
<evidence type="ECO:0000256" key="3">
    <source>
        <dbReference type="ARBA" id="ARBA00022989"/>
    </source>
</evidence>
<evidence type="ECO:0000256" key="1">
    <source>
        <dbReference type="ARBA" id="ARBA00004127"/>
    </source>
</evidence>
<dbReference type="PANTHER" id="PTHR42829:SF2">
    <property type="entry name" value="NADH-UBIQUINONE OXIDOREDUCTASE CHAIN 5"/>
    <property type="match status" value="1"/>
</dbReference>
<feature type="transmembrane region" description="Helical" evidence="6">
    <location>
        <begin position="377"/>
        <end position="396"/>
    </location>
</feature>
<dbReference type="Pfam" id="PF00361">
    <property type="entry name" value="Proton_antipo_M"/>
    <property type="match status" value="1"/>
</dbReference>
<feature type="transmembrane region" description="Helical" evidence="6">
    <location>
        <begin position="170"/>
        <end position="189"/>
    </location>
</feature>
<dbReference type="EMBL" id="CP059693">
    <property type="protein sequence ID" value="WDE13370.1"/>
    <property type="molecule type" value="Genomic_DNA"/>
</dbReference>
<feature type="domain" description="NADH:quinone oxidoreductase/Mrp antiporter transmembrane" evidence="7">
    <location>
        <begin position="133"/>
        <end position="408"/>
    </location>
</feature>
<dbReference type="Proteomes" id="UP001215231">
    <property type="component" value="Chromosome"/>
</dbReference>
<feature type="transmembrane region" description="Helical" evidence="6">
    <location>
        <begin position="499"/>
        <end position="520"/>
    </location>
</feature>
<feature type="transmembrane region" description="Helical" evidence="6">
    <location>
        <begin position="335"/>
        <end position="356"/>
    </location>
</feature>
<evidence type="ECO:0000256" key="2">
    <source>
        <dbReference type="ARBA" id="ARBA00022692"/>
    </source>
</evidence>
<evidence type="ECO:0000256" key="6">
    <source>
        <dbReference type="SAM" id="Phobius"/>
    </source>
</evidence>
<dbReference type="PRINTS" id="PR01434">
    <property type="entry name" value="NADHDHGNASE5"/>
</dbReference>
<dbReference type="Pfam" id="PF00662">
    <property type="entry name" value="Proton_antipo_N"/>
    <property type="match status" value="1"/>
</dbReference>
<feature type="domain" description="NADH-Ubiquinone oxidoreductase (complex I) chain 5 N-terminal" evidence="8">
    <location>
        <begin position="67"/>
        <end position="117"/>
    </location>
</feature>
<evidence type="ECO:0000313" key="9">
    <source>
        <dbReference type="EMBL" id="WDE13370.1"/>
    </source>
</evidence>
<feature type="transmembrane region" description="Helical" evidence="6">
    <location>
        <begin position="139"/>
        <end position="158"/>
    </location>
</feature>
<name>A0ABY7VI10_9GAMM</name>
<dbReference type="InterPro" id="IPR001516">
    <property type="entry name" value="Proton_antipo_N"/>
</dbReference>
<feature type="transmembrane region" description="Helical" evidence="6">
    <location>
        <begin position="116"/>
        <end position="133"/>
    </location>
</feature>
<dbReference type="NCBIfam" id="TIGR01974">
    <property type="entry name" value="NDH_I_L"/>
    <property type="match status" value="1"/>
</dbReference>
<keyword evidence="4 6" id="KW-0472">Membrane</keyword>
<feature type="transmembrane region" description="Helical" evidence="6">
    <location>
        <begin position="29"/>
        <end position="49"/>
    </location>
</feature>
<feature type="transmembrane region" description="Helical" evidence="6">
    <location>
        <begin position="598"/>
        <end position="616"/>
    </location>
</feature>
<dbReference type="NCBIfam" id="NF005141">
    <property type="entry name" value="PRK06590.1"/>
    <property type="match status" value="1"/>
</dbReference>
<feature type="transmembrane region" description="Helical" evidence="6">
    <location>
        <begin position="6"/>
        <end position="22"/>
    </location>
</feature>
<feature type="transmembrane region" description="Helical" evidence="6">
    <location>
        <begin position="84"/>
        <end position="104"/>
    </location>
</feature>
<dbReference type="InterPro" id="IPR018393">
    <property type="entry name" value="NADHpl_OxRdtase_5_subgr"/>
</dbReference>
<keyword evidence="2 5" id="KW-0812">Transmembrane</keyword>
<dbReference type="InterPro" id="IPR003945">
    <property type="entry name" value="NU5C-like"/>
</dbReference>
<proteinExistence type="predicted"/>